<name>A0AAD6ZKF0_9AGAR</name>
<protein>
    <submittedName>
        <fullName evidence="3">Uncharacterized protein</fullName>
    </submittedName>
</protein>
<dbReference type="AlphaFoldDB" id="A0AAD6ZKF0"/>
<dbReference type="EMBL" id="JARIHO010000041">
    <property type="protein sequence ID" value="KAJ7327580.1"/>
    <property type="molecule type" value="Genomic_DNA"/>
</dbReference>
<comment type="caution">
    <text evidence="3">The sequence shown here is derived from an EMBL/GenBank/DDBJ whole genome shotgun (WGS) entry which is preliminary data.</text>
</comment>
<sequence length="147" mass="14536">MVTAFHFFIAALAAGSVSGNSMTGFDSQQGQDIHGAAAEEQDQANAATATGNSTIGFDVQQGKDDQGAAADEQDHWAAAAAATKASVAEVAASISISAPIATASSSAAAAAATQIVNPLDPFPPDTHGLTPEQGQLAGLKAKLAVDT</sequence>
<accession>A0AAD6ZKF0</accession>
<evidence type="ECO:0000313" key="3">
    <source>
        <dbReference type="EMBL" id="KAJ7327580.1"/>
    </source>
</evidence>
<proteinExistence type="predicted"/>
<gene>
    <name evidence="3" type="ORF">DFH08DRAFT_816421</name>
</gene>
<dbReference type="Proteomes" id="UP001218218">
    <property type="component" value="Unassembled WGS sequence"/>
</dbReference>
<feature type="region of interest" description="Disordered" evidence="1">
    <location>
        <begin position="40"/>
        <end position="74"/>
    </location>
</feature>
<evidence type="ECO:0000256" key="1">
    <source>
        <dbReference type="SAM" id="MobiDB-lite"/>
    </source>
</evidence>
<keyword evidence="2" id="KW-0732">Signal</keyword>
<keyword evidence="4" id="KW-1185">Reference proteome</keyword>
<evidence type="ECO:0000256" key="2">
    <source>
        <dbReference type="SAM" id="SignalP"/>
    </source>
</evidence>
<organism evidence="3 4">
    <name type="scientific">Mycena albidolilacea</name>
    <dbReference type="NCBI Taxonomy" id="1033008"/>
    <lineage>
        <taxon>Eukaryota</taxon>
        <taxon>Fungi</taxon>
        <taxon>Dikarya</taxon>
        <taxon>Basidiomycota</taxon>
        <taxon>Agaricomycotina</taxon>
        <taxon>Agaricomycetes</taxon>
        <taxon>Agaricomycetidae</taxon>
        <taxon>Agaricales</taxon>
        <taxon>Marasmiineae</taxon>
        <taxon>Mycenaceae</taxon>
        <taxon>Mycena</taxon>
    </lineage>
</organism>
<feature type="signal peptide" evidence="2">
    <location>
        <begin position="1"/>
        <end position="19"/>
    </location>
</feature>
<feature type="chain" id="PRO_5042189258" evidence="2">
    <location>
        <begin position="20"/>
        <end position="147"/>
    </location>
</feature>
<evidence type="ECO:0000313" key="4">
    <source>
        <dbReference type="Proteomes" id="UP001218218"/>
    </source>
</evidence>
<reference evidence="3" key="1">
    <citation type="submission" date="2023-03" db="EMBL/GenBank/DDBJ databases">
        <title>Massive genome expansion in bonnet fungi (Mycena s.s.) driven by repeated elements and novel gene families across ecological guilds.</title>
        <authorList>
            <consortium name="Lawrence Berkeley National Laboratory"/>
            <person name="Harder C.B."/>
            <person name="Miyauchi S."/>
            <person name="Viragh M."/>
            <person name="Kuo A."/>
            <person name="Thoen E."/>
            <person name="Andreopoulos B."/>
            <person name="Lu D."/>
            <person name="Skrede I."/>
            <person name="Drula E."/>
            <person name="Henrissat B."/>
            <person name="Morin E."/>
            <person name="Kohler A."/>
            <person name="Barry K."/>
            <person name="LaButti K."/>
            <person name="Morin E."/>
            <person name="Salamov A."/>
            <person name="Lipzen A."/>
            <person name="Mereny Z."/>
            <person name="Hegedus B."/>
            <person name="Baldrian P."/>
            <person name="Stursova M."/>
            <person name="Weitz H."/>
            <person name="Taylor A."/>
            <person name="Grigoriev I.V."/>
            <person name="Nagy L.G."/>
            <person name="Martin F."/>
            <person name="Kauserud H."/>
        </authorList>
    </citation>
    <scope>NUCLEOTIDE SEQUENCE</scope>
    <source>
        <strain evidence="3">CBHHK002</strain>
    </source>
</reference>